<evidence type="ECO:0000313" key="1">
    <source>
        <dbReference type="EMBL" id="TBL69410.1"/>
    </source>
</evidence>
<name>A0A4Q9DDY9_9BACL</name>
<keyword evidence="2" id="KW-1185">Reference proteome</keyword>
<organism evidence="1 2">
    <name type="scientific">Paenibacillus thalictri</name>
    <dbReference type="NCBI Taxonomy" id="2527873"/>
    <lineage>
        <taxon>Bacteria</taxon>
        <taxon>Bacillati</taxon>
        <taxon>Bacillota</taxon>
        <taxon>Bacilli</taxon>
        <taxon>Bacillales</taxon>
        <taxon>Paenibacillaceae</taxon>
        <taxon>Paenibacillus</taxon>
    </lineage>
</organism>
<comment type="caution">
    <text evidence="1">The sequence shown here is derived from an EMBL/GenBank/DDBJ whole genome shotgun (WGS) entry which is preliminary data.</text>
</comment>
<evidence type="ECO:0000313" key="2">
    <source>
        <dbReference type="Proteomes" id="UP000293142"/>
    </source>
</evidence>
<dbReference type="AlphaFoldDB" id="A0A4Q9DDY9"/>
<sequence>MLNELNNGTDYDKVLDVEVLQGYLSNDAFRARVQQLSDLTSKYVEKDPTAFYTYEQYQAEAAKLL</sequence>
<proteinExistence type="predicted"/>
<dbReference type="OrthoDB" id="3235126at2"/>
<gene>
    <name evidence="1" type="ORF">EYB31_36085</name>
</gene>
<dbReference type="Proteomes" id="UP000293142">
    <property type="component" value="Unassembled WGS sequence"/>
</dbReference>
<reference evidence="1 2" key="1">
    <citation type="submission" date="2019-02" db="EMBL/GenBank/DDBJ databases">
        <title>Paenibacillus sp. nov., isolated from surface-sterilized tissue of Thalictrum simplex L.</title>
        <authorList>
            <person name="Tuo L."/>
        </authorList>
    </citation>
    <scope>NUCLEOTIDE SEQUENCE [LARGE SCALE GENOMIC DNA]</scope>
    <source>
        <strain evidence="1 2">N2SHLJ1</strain>
    </source>
</reference>
<accession>A0A4Q9DDY9</accession>
<protein>
    <submittedName>
        <fullName evidence="1">Uncharacterized protein</fullName>
    </submittedName>
</protein>
<dbReference type="RefSeq" id="WP_131018429.1">
    <property type="nucleotide sequence ID" value="NZ_SIRE01000038.1"/>
</dbReference>
<dbReference type="EMBL" id="SIRE01000038">
    <property type="protein sequence ID" value="TBL69410.1"/>
    <property type="molecule type" value="Genomic_DNA"/>
</dbReference>